<organism evidence="6 7">
    <name type="scientific">Mycolicibacterium arenosum</name>
    <dbReference type="NCBI Taxonomy" id="2952157"/>
    <lineage>
        <taxon>Bacteria</taxon>
        <taxon>Bacillati</taxon>
        <taxon>Actinomycetota</taxon>
        <taxon>Actinomycetes</taxon>
        <taxon>Mycobacteriales</taxon>
        <taxon>Mycobacteriaceae</taxon>
        <taxon>Mycolicibacterium</taxon>
    </lineage>
</organism>
<evidence type="ECO:0000256" key="4">
    <source>
        <dbReference type="PROSITE-ProRule" id="PRU00335"/>
    </source>
</evidence>
<keyword evidence="7" id="KW-1185">Reference proteome</keyword>
<reference evidence="6 7" key="1">
    <citation type="submission" date="2022-06" db="EMBL/GenBank/DDBJ databases">
        <title>Mycolicibacterium sp. CAU 1645 isolated from seawater.</title>
        <authorList>
            <person name="Kim W."/>
        </authorList>
    </citation>
    <scope>NUCLEOTIDE SEQUENCE [LARGE SCALE GENOMIC DNA]</scope>
    <source>
        <strain evidence="6 7">CAU 1645</strain>
    </source>
</reference>
<dbReference type="PANTHER" id="PTHR30055">
    <property type="entry name" value="HTH-TYPE TRANSCRIPTIONAL REGULATOR RUTR"/>
    <property type="match status" value="1"/>
</dbReference>
<dbReference type="PANTHER" id="PTHR30055:SF234">
    <property type="entry name" value="HTH-TYPE TRANSCRIPTIONAL REGULATOR BETI"/>
    <property type="match status" value="1"/>
</dbReference>
<dbReference type="RefSeq" id="WP_255059692.1">
    <property type="nucleotide sequence ID" value="NZ_JANDBD010000003.1"/>
</dbReference>
<dbReference type="Gene3D" id="1.10.357.10">
    <property type="entry name" value="Tetracycline Repressor, domain 2"/>
    <property type="match status" value="1"/>
</dbReference>
<keyword evidence="3" id="KW-0804">Transcription</keyword>
<proteinExistence type="predicted"/>
<dbReference type="PROSITE" id="PS50977">
    <property type="entry name" value="HTH_TETR_2"/>
    <property type="match status" value="1"/>
</dbReference>
<dbReference type="Pfam" id="PF00440">
    <property type="entry name" value="TetR_N"/>
    <property type="match status" value="1"/>
</dbReference>
<protein>
    <submittedName>
        <fullName evidence="6">TetR/AcrR family transcriptional regulator</fullName>
    </submittedName>
</protein>
<dbReference type="InterPro" id="IPR041479">
    <property type="entry name" value="TetR_CgmR_C"/>
</dbReference>
<dbReference type="SUPFAM" id="SSF46689">
    <property type="entry name" value="Homeodomain-like"/>
    <property type="match status" value="1"/>
</dbReference>
<feature type="domain" description="HTH tetR-type" evidence="5">
    <location>
        <begin position="9"/>
        <end position="68"/>
    </location>
</feature>
<keyword evidence="2 4" id="KW-0238">DNA-binding</keyword>
<gene>
    <name evidence="6" type="ORF">NM203_10005</name>
</gene>
<dbReference type="InterPro" id="IPR050109">
    <property type="entry name" value="HTH-type_TetR-like_transc_reg"/>
</dbReference>
<evidence type="ECO:0000256" key="2">
    <source>
        <dbReference type="ARBA" id="ARBA00023125"/>
    </source>
</evidence>
<evidence type="ECO:0000256" key="3">
    <source>
        <dbReference type="ARBA" id="ARBA00023163"/>
    </source>
</evidence>
<evidence type="ECO:0000259" key="5">
    <source>
        <dbReference type="PROSITE" id="PS50977"/>
    </source>
</evidence>
<evidence type="ECO:0000313" key="6">
    <source>
        <dbReference type="EMBL" id="MCP9272516.1"/>
    </source>
</evidence>
<feature type="DNA-binding region" description="H-T-H motif" evidence="4">
    <location>
        <begin position="31"/>
        <end position="50"/>
    </location>
</feature>
<comment type="caution">
    <text evidence="6">The sequence shown here is derived from an EMBL/GenBank/DDBJ whole genome shotgun (WGS) entry which is preliminary data.</text>
</comment>
<keyword evidence="1" id="KW-0805">Transcription regulation</keyword>
<sequence length="189" mass="20599">MAALQRDAARTRRALLDSAGRALIVHGPGVSLDAVAREADVSKGVLLQHFRTRGELLLAVAEDWIERFDATVQRHLDPNDGEPGRWCRAHIRAAFDPAMSGGPWLHAAVQAALLATPGFLQQARASAERWQREMESDGLHPDRVTLIARALDGDAMNDLFAGVQDNARRATLCELLLSLTDDPGPLVSR</sequence>
<dbReference type="InterPro" id="IPR001647">
    <property type="entry name" value="HTH_TetR"/>
</dbReference>
<accession>A0ABT1M040</accession>
<dbReference type="Proteomes" id="UP001651690">
    <property type="component" value="Unassembled WGS sequence"/>
</dbReference>
<dbReference type="InterPro" id="IPR009057">
    <property type="entry name" value="Homeodomain-like_sf"/>
</dbReference>
<dbReference type="EMBL" id="JANDBD010000003">
    <property type="protein sequence ID" value="MCP9272516.1"/>
    <property type="molecule type" value="Genomic_DNA"/>
</dbReference>
<dbReference type="Pfam" id="PF17937">
    <property type="entry name" value="TetR_C_28"/>
    <property type="match status" value="1"/>
</dbReference>
<evidence type="ECO:0000256" key="1">
    <source>
        <dbReference type="ARBA" id="ARBA00023015"/>
    </source>
</evidence>
<evidence type="ECO:0000313" key="7">
    <source>
        <dbReference type="Proteomes" id="UP001651690"/>
    </source>
</evidence>
<name>A0ABT1M040_9MYCO</name>